<sequence>MRFIGNELSLWFKATIYIWIYYLIFFIFNPAHPLDAYGQVTIIGSFFGLPLLMWLLIPIWSALHTFRNKSVRWKPLRLIIYICSAYLVLLGVMMIHAEISNFIVKERLFPEGWDEHVALSFERLQSTTGGDLTLKKAYYTEPYHSKINAGNMSGTRSPSLTIEYIYNDCSYKDECSFIYREVYDASSGALIRSENDSF</sequence>
<evidence type="ECO:0000313" key="2">
    <source>
        <dbReference type="EMBL" id="TYS68224.1"/>
    </source>
</evidence>
<feature type="transmembrane region" description="Helical" evidence="1">
    <location>
        <begin position="12"/>
        <end position="31"/>
    </location>
</feature>
<evidence type="ECO:0000313" key="3">
    <source>
        <dbReference type="Proteomes" id="UP000322524"/>
    </source>
</evidence>
<accession>A0A5D4T1S8</accession>
<feature type="transmembrane region" description="Helical" evidence="1">
    <location>
        <begin position="37"/>
        <end position="57"/>
    </location>
</feature>
<dbReference type="Proteomes" id="UP000322524">
    <property type="component" value="Unassembled WGS sequence"/>
</dbReference>
<dbReference type="AlphaFoldDB" id="A0A5D4T1S8"/>
<keyword evidence="1" id="KW-0472">Membrane</keyword>
<keyword evidence="1" id="KW-0812">Transmembrane</keyword>
<evidence type="ECO:0000256" key="1">
    <source>
        <dbReference type="SAM" id="Phobius"/>
    </source>
</evidence>
<keyword evidence="1" id="KW-1133">Transmembrane helix</keyword>
<comment type="caution">
    <text evidence="2">The sequence shown here is derived from an EMBL/GenBank/DDBJ whole genome shotgun (WGS) entry which is preliminary data.</text>
</comment>
<name>A0A5D4T1S8_9BACI</name>
<dbReference type="RefSeq" id="WP_148988201.1">
    <property type="nucleotide sequence ID" value="NZ_VTEV01000004.1"/>
</dbReference>
<gene>
    <name evidence="2" type="ORF">FZC76_10795</name>
</gene>
<reference evidence="2 3" key="1">
    <citation type="submission" date="2019-08" db="EMBL/GenBank/DDBJ databases">
        <title>Bacillus genomes from the desert of Cuatro Cienegas, Coahuila.</title>
        <authorList>
            <person name="Olmedo-Alvarez G."/>
        </authorList>
    </citation>
    <scope>NUCLEOTIDE SEQUENCE [LARGE SCALE GENOMIC DNA]</scope>
    <source>
        <strain evidence="2 3">CH28_1T</strain>
    </source>
</reference>
<dbReference type="EMBL" id="VTEV01000004">
    <property type="protein sequence ID" value="TYS68224.1"/>
    <property type="molecule type" value="Genomic_DNA"/>
</dbReference>
<feature type="transmembrane region" description="Helical" evidence="1">
    <location>
        <begin position="78"/>
        <end position="97"/>
    </location>
</feature>
<protein>
    <submittedName>
        <fullName evidence="2">Uncharacterized protein</fullName>
    </submittedName>
</protein>
<organism evidence="2 3">
    <name type="scientific">Sutcliffiella horikoshii</name>
    <dbReference type="NCBI Taxonomy" id="79883"/>
    <lineage>
        <taxon>Bacteria</taxon>
        <taxon>Bacillati</taxon>
        <taxon>Bacillota</taxon>
        <taxon>Bacilli</taxon>
        <taxon>Bacillales</taxon>
        <taxon>Bacillaceae</taxon>
        <taxon>Sutcliffiella</taxon>
    </lineage>
</organism>
<proteinExistence type="predicted"/>